<dbReference type="InterPro" id="IPR038727">
    <property type="entry name" value="NadR/Ttd14_AAA_dom"/>
</dbReference>
<dbReference type="STRING" id="1805238.AUJ23_00585"/>
<dbReference type="SUPFAM" id="SSF52540">
    <property type="entry name" value="P-loop containing nucleoside triphosphate hydrolases"/>
    <property type="match status" value="2"/>
</dbReference>
<dbReference type="Proteomes" id="UP000181941">
    <property type="component" value="Unassembled WGS sequence"/>
</dbReference>
<dbReference type="Pfam" id="PF13521">
    <property type="entry name" value="AAA_28"/>
    <property type="match status" value="1"/>
</dbReference>
<sequence length="177" mass="20425">MKIAIIGTHSTGKTTLVNKLKEKLDSLGKKVIIVQELVRHCPFPINEETTIDAQKWIMNNQIAKELEVDHSNKILITDRATIDNFAYLHRVANEETSRNYEQIAFDHSSTYDLIFKTQKLNIVAVEDGLRTTDEEFRTLIDNIINHFLKKHQVKFIPLQATTNYDVHVGDILERINV</sequence>
<name>A0A1J4UCT8_9BACT</name>
<accession>A0A1J4UCT8</accession>
<dbReference type="InterPro" id="IPR027417">
    <property type="entry name" value="P-loop_NTPase"/>
</dbReference>
<evidence type="ECO:0000313" key="2">
    <source>
        <dbReference type="EMBL" id="OIO20310.1"/>
    </source>
</evidence>
<feature type="domain" description="NadR/Ttd14 AAA" evidence="1">
    <location>
        <begin position="2"/>
        <end position="160"/>
    </location>
</feature>
<comment type="caution">
    <text evidence="2">The sequence shown here is derived from an EMBL/GenBank/DDBJ whole genome shotgun (WGS) entry which is preliminary data.</text>
</comment>
<proteinExistence type="predicted"/>
<evidence type="ECO:0000313" key="3">
    <source>
        <dbReference type="Proteomes" id="UP000181941"/>
    </source>
</evidence>
<protein>
    <recommendedName>
        <fullName evidence="1">NadR/Ttd14 AAA domain-containing protein</fullName>
    </recommendedName>
</protein>
<dbReference type="Gene3D" id="3.40.50.300">
    <property type="entry name" value="P-loop containing nucleotide triphosphate hydrolases"/>
    <property type="match status" value="1"/>
</dbReference>
<evidence type="ECO:0000259" key="1">
    <source>
        <dbReference type="Pfam" id="PF13521"/>
    </source>
</evidence>
<dbReference type="EMBL" id="MNVC01000007">
    <property type="protein sequence ID" value="OIO20310.1"/>
    <property type="molecule type" value="Genomic_DNA"/>
</dbReference>
<gene>
    <name evidence="2" type="ORF">AUJ23_00585</name>
</gene>
<reference evidence="2 3" key="1">
    <citation type="journal article" date="2016" name="Environ. Microbiol.">
        <title>Genomic resolution of a cold subsurface aquifer community provides metabolic insights for novel microbes adapted to high CO concentrations.</title>
        <authorList>
            <person name="Probst A.J."/>
            <person name="Castelle C.J."/>
            <person name="Singh A."/>
            <person name="Brown C.T."/>
            <person name="Anantharaman K."/>
            <person name="Sharon I."/>
            <person name="Hug L.A."/>
            <person name="Burstein D."/>
            <person name="Emerson J.B."/>
            <person name="Thomas B.C."/>
            <person name="Banfield J.F."/>
        </authorList>
    </citation>
    <scope>NUCLEOTIDE SEQUENCE [LARGE SCALE GENOMIC DNA]</scope>
    <source>
        <strain evidence="2">CG1_02_32_51</strain>
    </source>
</reference>
<organism evidence="2 3">
    <name type="scientific">Candidatus Magasanikbacteria bacterium CG1_02_32_51</name>
    <dbReference type="NCBI Taxonomy" id="1805238"/>
    <lineage>
        <taxon>Bacteria</taxon>
        <taxon>Candidatus Magasanikiibacteriota</taxon>
    </lineage>
</organism>
<dbReference type="AlphaFoldDB" id="A0A1J4UCT8"/>